<keyword evidence="8" id="KW-0805">Transcription regulation</keyword>
<dbReference type="PROSITE" id="PS00028">
    <property type="entry name" value="ZINC_FINGER_C2H2_1"/>
    <property type="match status" value="9"/>
</dbReference>
<dbReference type="FunFam" id="3.30.160.60:FF:001498">
    <property type="entry name" value="Zinc finger protein 404"/>
    <property type="match status" value="1"/>
</dbReference>
<dbReference type="FunFam" id="3.30.160.60:FF:000188">
    <property type="entry name" value="Zinc finger protein 787"/>
    <property type="match status" value="1"/>
</dbReference>
<dbReference type="FunFam" id="3.30.160.60:FF:002343">
    <property type="entry name" value="Zinc finger protein 33A"/>
    <property type="match status" value="2"/>
</dbReference>
<protein>
    <recommendedName>
        <fullName evidence="14">C2H2-type domain-containing protein</fullName>
    </recommendedName>
</protein>
<evidence type="ECO:0000256" key="2">
    <source>
        <dbReference type="ARBA" id="ARBA00004123"/>
    </source>
</evidence>
<dbReference type="GO" id="GO:0000977">
    <property type="term" value="F:RNA polymerase II transcription regulatory region sequence-specific DNA binding"/>
    <property type="evidence" value="ECO:0007669"/>
    <property type="project" value="TreeGrafter"/>
</dbReference>
<keyword evidence="7" id="KW-0862">Zinc</keyword>
<evidence type="ECO:0000256" key="6">
    <source>
        <dbReference type="ARBA" id="ARBA00022771"/>
    </source>
</evidence>
<evidence type="ECO:0000256" key="13">
    <source>
        <dbReference type="SAM" id="MobiDB-lite"/>
    </source>
</evidence>
<dbReference type="GO" id="GO:0000981">
    <property type="term" value="F:DNA-binding transcription factor activity, RNA polymerase II-specific"/>
    <property type="evidence" value="ECO:0007669"/>
    <property type="project" value="TreeGrafter"/>
</dbReference>
<dbReference type="Gene3D" id="3.30.160.60">
    <property type="entry name" value="Classic Zinc Finger"/>
    <property type="match status" value="9"/>
</dbReference>
<dbReference type="InterPro" id="IPR013087">
    <property type="entry name" value="Znf_C2H2_type"/>
</dbReference>
<feature type="domain" description="C2H2-type" evidence="14">
    <location>
        <begin position="468"/>
        <end position="495"/>
    </location>
</feature>
<evidence type="ECO:0000256" key="1">
    <source>
        <dbReference type="ARBA" id="ARBA00003767"/>
    </source>
</evidence>
<evidence type="ECO:0000256" key="7">
    <source>
        <dbReference type="ARBA" id="ARBA00022833"/>
    </source>
</evidence>
<keyword evidence="5" id="KW-0677">Repeat</keyword>
<dbReference type="Pfam" id="PF13912">
    <property type="entry name" value="zf-C2H2_6"/>
    <property type="match status" value="1"/>
</dbReference>
<dbReference type="Proteomes" id="UP000694620">
    <property type="component" value="Chromosome 1"/>
</dbReference>
<evidence type="ECO:0000313" key="15">
    <source>
        <dbReference type="Ensembl" id="ENSECRP00000003656.1"/>
    </source>
</evidence>
<feature type="domain" description="C2H2-type" evidence="14">
    <location>
        <begin position="244"/>
        <end position="271"/>
    </location>
</feature>
<dbReference type="SUPFAM" id="SSF57667">
    <property type="entry name" value="beta-beta-alpha zinc fingers"/>
    <property type="match status" value="5"/>
</dbReference>
<dbReference type="GeneTree" id="ENSGT01150000286952"/>
<evidence type="ECO:0000256" key="9">
    <source>
        <dbReference type="ARBA" id="ARBA00023125"/>
    </source>
</evidence>
<dbReference type="PROSITE" id="PS50157">
    <property type="entry name" value="ZINC_FINGER_C2H2_2"/>
    <property type="match status" value="9"/>
</dbReference>
<reference evidence="15" key="2">
    <citation type="submission" date="2025-08" db="UniProtKB">
        <authorList>
            <consortium name="Ensembl"/>
        </authorList>
    </citation>
    <scope>IDENTIFICATION</scope>
</reference>
<keyword evidence="10" id="KW-0804">Transcription</keyword>
<feature type="domain" description="C2H2-type" evidence="14">
    <location>
        <begin position="300"/>
        <end position="327"/>
    </location>
</feature>
<evidence type="ECO:0000259" key="14">
    <source>
        <dbReference type="PROSITE" id="PS50157"/>
    </source>
</evidence>
<proteinExistence type="inferred from homology"/>
<accession>A0A8C4RM55</accession>
<dbReference type="InterPro" id="IPR036236">
    <property type="entry name" value="Znf_C2H2_sf"/>
</dbReference>
<comment type="subcellular location">
    <subcellularLocation>
        <location evidence="2">Nucleus</location>
    </subcellularLocation>
</comment>
<keyword evidence="6 12" id="KW-0863">Zinc-finger</keyword>
<keyword evidence="4" id="KW-0479">Metal-binding</keyword>
<keyword evidence="9" id="KW-0238">DNA-binding</keyword>
<feature type="domain" description="C2H2-type" evidence="14">
    <location>
        <begin position="412"/>
        <end position="439"/>
    </location>
</feature>
<dbReference type="GO" id="GO:0008270">
    <property type="term" value="F:zinc ion binding"/>
    <property type="evidence" value="ECO:0007669"/>
    <property type="project" value="UniProtKB-KW"/>
</dbReference>
<dbReference type="AlphaFoldDB" id="A0A8C4RM55"/>
<feature type="domain" description="C2H2-type" evidence="14">
    <location>
        <begin position="272"/>
        <end position="299"/>
    </location>
</feature>
<dbReference type="Pfam" id="PF00096">
    <property type="entry name" value="zf-C2H2"/>
    <property type="match status" value="7"/>
</dbReference>
<evidence type="ECO:0000256" key="10">
    <source>
        <dbReference type="ARBA" id="ARBA00023163"/>
    </source>
</evidence>
<evidence type="ECO:0000256" key="11">
    <source>
        <dbReference type="ARBA" id="ARBA00023242"/>
    </source>
</evidence>
<comment type="similarity">
    <text evidence="3">Belongs to the krueppel C2H2-type zinc-finger protein family.</text>
</comment>
<evidence type="ECO:0000256" key="3">
    <source>
        <dbReference type="ARBA" id="ARBA00006991"/>
    </source>
</evidence>
<feature type="domain" description="C2H2-type" evidence="14">
    <location>
        <begin position="356"/>
        <end position="383"/>
    </location>
</feature>
<dbReference type="FunFam" id="3.30.160.60:FF:000966">
    <property type="entry name" value="ZFP90 zinc finger protein"/>
    <property type="match status" value="1"/>
</dbReference>
<reference evidence="15" key="1">
    <citation type="submission" date="2021-06" db="EMBL/GenBank/DDBJ databases">
        <authorList>
            <consortium name="Wellcome Sanger Institute Data Sharing"/>
        </authorList>
    </citation>
    <scope>NUCLEOTIDE SEQUENCE [LARGE SCALE GENOMIC DNA]</scope>
</reference>
<comment type="function">
    <text evidence="1">May be involved in transcriptional regulation.</text>
</comment>
<organism evidence="15 16">
    <name type="scientific">Erpetoichthys calabaricus</name>
    <name type="common">Rope fish</name>
    <name type="synonym">Calamoichthys calabaricus</name>
    <dbReference type="NCBI Taxonomy" id="27687"/>
    <lineage>
        <taxon>Eukaryota</taxon>
        <taxon>Metazoa</taxon>
        <taxon>Chordata</taxon>
        <taxon>Craniata</taxon>
        <taxon>Vertebrata</taxon>
        <taxon>Euteleostomi</taxon>
        <taxon>Actinopterygii</taxon>
        <taxon>Polypteriformes</taxon>
        <taxon>Polypteridae</taxon>
        <taxon>Erpetoichthys</taxon>
    </lineage>
</organism>
<evidence type="ECO:0000313" key="16">
    <source>
        <dbReference type="Proteomes" id="UP000694620"/>
    </source>
</evidence>
<sequence length="498" mass="56608">MDAQEGICKAGVNNLNIITVRVKEEEDCEWESIHPKQDSLGIKKEDCELESFGIKEEAEEKSVGIDVRNKYESVEEDDLHFGCRDGAEIGLFSSQSNDSSHLEPSIDVKSESLQAATNLTGEVSSVRIPKDQLPPANQPKKNLQEIGTFSLSSFPQISLQCRSQQPQQHENMKTLISESEILIPVSLCSLPVVKMTKTDKRRTRRQMCSTNSSTLSILQEQRKGLKQKSKYTNEKGSPTRKKPHCCSECGRHFYDRSSLQIHTRIHTGVKPYYCTECGKRFTTNGSLHVHTRIHTGEKPYCCTDCGKQFSTNGNLQKHTRIHTGEKPYCCSECGKRFLQSNQLQTHKRIHTGEKPYCCSECGKQFSMAANFQFHRRIHTREKPYICCECGKQFISSSSLQTHKRIHTGEKPYCCSECGKKFSQLGNLQKHTRIHTGHRPYCCSECGKQFTNSSHLQRHTRIHTGEKPYCCSECGKQFTTNGNLKQHAKVHTRMTSEKD</sequence>
<dbReference type="PANTHER" id="PTHR24381:SF445">
    <property type="entry name" value="GASTRULA ZINC FINGER PROTEIN XLCGF28.1-LIKE-RELATED"/>
    <property type="match status" value="1"/>
</dbReference>
<keyword evidence="16" id="KW-1185">Reference proteome</keyword>
<dbReference type="GO" id="GO:0005634">
    <property type="term" value="C:nucleus"/>
    <property type="evidence" value="ECO:0007669"/>
    <property type="project" value="UniProtKB-SubCell"/>
</dbReference>
<evidence type="ECO:0000256" key="8">
    <source>
        <dbReference type="ARBA" id="ARBA00023015"/>
    </source>
</evidence>
<dbReference type="PANTHER" id="PTHR24381">
    <property type="entry name" value="ZINC FINGER PROTEIN"/>
    <property type="match status" value="1"/>
</dbReference>
<feature type="domain" description="C2H2-type" evidence="14">
    <location>
        <begin position="384"/>
        <end position="411"/>
    </location>
</feature>
<feature type="domain" description="C2H2-type" evidence="14">
    <location>
        <begin position="440"/>
        <end position="467"/>
    </location>
</feature>
<evidence type="ECO:0000256" key="4">
    <source>
        <dbReference type="ARBA" id="ARBA00022723"/>
    </source>
</evidence>
<reference evidence="15" key="3">
    <citation type="submission" date="2025-09" db="UniProtKB">
        <authorList>
            <consortium name="Ensembl"/>
        </authorList>
    </citation>
    <scope>IDENTIFICATION</scope>
</reference>
<dbReference type="FunFam" id="3.30.160.60:FF:001954">
    <property type="entry name" value="Zinc finger protein 787"/>
    <property type="match status" value="2"/>
</dbReference>
<feature type="region of interest" description="Disordered" evidence="13">
    <location>
        <begin position="221"/>
        <end position="241"/>
    </location>
</feature>
<feature type="domain" description="C2H2-type" evidence="14">
    <location>
        <begin position="328"/>
        <end position="355"/>
    </location>
</feature>
<dbReference type="FunFam" id="3.30.160.60:FF:001155">
    <property type="entry name" value="Zinc finger 30C"/>
    <property type="match status" value="2"/>
</dbReference>
<dbReference type="SMART" id="SM00355">
    <property type="entry name" value="ZnF_C2H2"/>
    <property type="match status" value="9"/>
</dbReference>
<keyword evidence="11" id="KW-0539">Nucleus</keyword>
<dbReference type="Ensembl" id="ENSECRT00000003717.1">
    <property type="protein sequence ID" value="ENSECRP00000003656.1"/>
    <property type="gene ID" value="ENSECRG00000002506.1"/>
</dbReference>
<name>A0A8C4RM55_ERPCA</name>
<evidence type="ECO:0000256" key="12">
    <source>
        <dbReference type="PROSITE-ProRule" id="PRU00042"/>
    </source>
</evidence>
<evidence type="ECO:0000256" key="5">
    <source>
        <dbReference type="ARBA" id="ARBA00022737"/>
    </source>
</evidence>